<name>A0ABY4HFA1_9BACI</name>
<keyword evidence="2" id="KW-0326">Glycosidase</keyword>
<evidence type="ECO:0000256" key="2">
    <source>
        <dbReference type="ARBA" id="ARBA00023295"/>
    </source>
</evidence>
<dbReference type="PANTHER" id="PTHR12304:SF4">
    <property type="entry name" value="URIDINE NUCLEOSIDASE"/>
    <property type="match status" value="1"/>
</dbReference>
<dbReference type="SUPFAM" id="SSF53590">
    <property type="entry name" value="Nucleoside hydrolase"/>
    <property type="match status" value="1"/>
</dbReference>
<dbReference type="EMBL" id="CP095075">
    <property type="protein sequence ID" value="UOR13554.1"/>
    <property type="molecule type" value="Genomic_DNA"/>
</dbReference>
<dbReference type="InterPro" id="IPR001910">
    <property type="entry name" value="Inosine/uridine_hydrolase_dom"/>
</dbReference>
<organism evidence="4 5">
    <name type="scientific">Halobacillus amylolyticus</name>
    <dbReference type="NCBI Taxonomy" id="2932259"/>
    <lineage>
        <taxon>Bacteria</taxon>
        <taxon>Bacillati</taxon>
        <taxon>Bacillota</taxon>
        <taxon>Bacilli</taxon>
        <taxon>Bacillales</taxon>
        <taxon>Bacillaceae</taxon>
        <taxon>Halobacillus</taxon>
    </lineage>
</organism>
<dbReference type="CDD" id="cd00455">
    <property type="entry name" value="nuc_hydro"/>
    <property type="match status" value="1"/>
</dbReference>
<protein>
    <submittedName>
        <fullName evidence="4">Nucleoside hydrolase</fullName>
    </submittedName>
</protein>
<keyword evidence="1 4" id="KW-0378">Hydrolase</keyword>
<dbReference type="PANTHER" id="PTHR12304">
    <property type="entry name" value="INOSINE-URIDINE PREFERRING NUCLEOSIDE HYDROLASE"/>
    <property type="match status" value="1"/>
</dbReference>
<feature type="domain" description="Inosine/uridine-preferring nucleoside hydrolase" evidence="3">
    <location>
        <begin position="8"/>
        <end position="299"/>
    </location>
</feature>
<dbReference type="GO" id="GO:0016787">
    <property type="term" value="F:hydrolase activity"/>
    <property type="evidence" value="ECO:0007669"/>
    <property type="project" value="UniProtKB-KW"/>
</dbReference>
<dbReference type="Proteomes" id="UP000830326">
    <property type="component" value="Chromosome"/>
</dbReference>
<gene>
    <name evidence="4" type="ORF">MUO15_08920</name>
</gene>
<proteinExistence type="predicted"/>
<dbReference type="Pfam" id="PF01156">
    <property type="entry name" value="IU_nuc_hydro"/>
    <property type="match status" value="1"/>
</dbReference>
<evidence type="ECO:0000313" key="5">
    <source>
        <dbReference type="Proteomes" id="UP000830326"/>
    </source>
</evidence>
<dbReference type="RefSeq" id="WP_245035195.1">
    <property type="nucleotide sequence ID" value="NZ_CP095075.1"/>
</dbReference>
<evidence type="ECO:0000259" key="3">
    <source>
        <dbReference type="Pfam" id="PF01156"/>
    </source>
</evidence>
<keyword evidence="5" id="KW-1185">Reference proteome</keyword>
<dbReference type="InterPro" id="IPR036452">
    <property type="entry name" value="Ribo_hydro-like"/>
</dbReference>
<reference evidence="4" key="1">
    <citation type="submission" date="2022-04" db="EMBL/GenBank/DDBJ databases">
        <title>Halobacillus sp. isolated from saltern.</title>
        <authorList>
            <person name="Won M."/>
            <person name="Lee C.-M."/>
            <person name="Woen H.-Y."/>
            <person name="Kwon S.-W."/>
        </authorList>
    </citation>
    <scope>NUCLEOTIDE SEQUENCE</scope>
    <source>
        <strain evidence="4">SSHM10-5</strain>
    </source>
</reference>
<evidence type="ECO:0000313" key="4">
    <source>
        <dbReference type="EMBL" id="UOR13554.1"/>
    </source>
</evidence>
<evidence type="ECO:0000256" key="1">
    <source>
        <dbReference type="ARBA" id="ARBA00022801"/>
    </source>
</evidence>
<dbReference type="InterPro" id="IPR023186">
    <property type="entry name" value="IUNH"/>
</dbReference>
<sequence>MGKILLIADPGVDDSFAIMYALLNPNIEVMGIACGYGNVSQADALRNSAYLLKLAGREDIPLINGAEAPLTGLPPQYFYEIHGYHGIGGLNTEHITPAKVYPFQKIYDLISTYGKELTIVNLSRFTTLALTFVQAGSNIHDAGEIIVMGGAFLVPGNSSPLAEANVYGDPQAAKIVAAQGRGITFIPLNVSNRAIVSLDIIHDLSEQTATPFSPILKPIMEYYSMQYQSIIPGINGAPLHDVTLLSFLTNEDHYKLVHRQIFVVDDGPSRGLTYADFRPVPEIIPHYPINKIVIDFNVKYFVNDFVKTMSSL</sequence>
<accession>A0ABY4HFA1</accession>
<dbReference type="Gene3D" id="3.90.245.10">
    <property type="entry name" value="Ribonucleoside hydrolase-like"/>
    <property type="match status" value="1"/>
</dbReference>